<sequence>MSRRERTGHGCHHHPRRQFQAAQTERRKQGFYRHAKLRKNGCTTATSAGSGAQKIAGHQRWPSTIDLADLSAKAAKAQDSRASTR</sequence>
<organism evidence="2 3">
    <name type="scientific">Pseudomonas meliae</name>
    <dbReference type="NCBI Taxonomy" id="86176"/>
    <lineage>
        <taxon>Bacteria</taxon>
        <taxon>Pseudomonadati</taxon>
        <taxon>Pseudomonadota</taxon>
        <taxon>Gammaproteobacteria</taxon>
        <taxon>Pseudomonadales</taxon>
        <taxon>Pseudomonadaceae</taxon>
        <taxon>Pseudomonas</taxon>
    </lineage>
</organism>
<feature type="region of interest" description="Disordered" evidence="1">
    <location>
        <begin position="1"/>
        <end position="27"/>
    </location>
</feature>
<dbReference type="Proteomes" id="UP000050455">
    <property type="component" value="Unassembled WGS sequence"/>
</dbReference>
<reference evidence="2 3" key="1">
    <citation type="submission" date="2015-09" db="EMBL/GenBank/DDBJ databases">
        <title>Genome announcement of multiple Pseudomonas syringae strains.</title>
        <authorList>
            <person name="Thakur S."/>
            <person name="Wang P.W."/>
            <person name="Gong Y."/>
            <person name="Weir B.S."/>
            <person name="Guttman D.S."/>
        </authorList>
    </citation>
    <scope>NUCLEOTIDE SEQUENCE [LARGE SCALE GENOMIC DNA]</scope>
    <source>
        <strain evidence="2 3">ICMP6289</strain>
    </source>
</reference>
<keyword evidence="3" id="KW-1185">Reference proteome</keyword>
<evidence type="ECO:0000313" key="2">
    <source>
        <dbReference type="EMBL" id="KPX89762.1"/>
    </source>
</evidence>
<name>A0A0P9VTU1_9PSED</name>
<proteinExistence type="predicted"/>
<evidence type="ECO:0000256" key="1">
    <source>
        <dbReference type="SAM" id="MobiDB-lite"/>
    </source>
</evidence>
<dbReference type="AlphaFoldDB" id="A0A0P9VTU1"/>
<comment type="caution">
    <text evidence="2">The sequence shown here is derived from an EMBL/GenBank/DDBJ whole genome shotgun (WGS) entry which is preliminary data.</text>
</comment>
<gene>
    <name evidence="2" type="ORF">ALO64_100384</name>
</gene>
<protein>
    <submittedName>
        <fullName evidence="2">Uncharacterized protein</fullName>
    </submittedName>
</protein>
<evidence type="ECO:0000313" key="3">
    <source>
        <dbReference type="Proteomes" id="UP000050455"/>
    </source>
</evidence>
<dbReference type="EMBL" id="LJQT01000208">
    <property type="protein sequence ID" value="KPX89762.1"/>
    <property type="molecule type" value="Genomic_DNA"/>
</dbReference>
<accession>A0A0P9VTU1</accession>